<dbReference type="PANTHER" id="PTHR43326:SF1">
    <property type="entry name" value="METHIONINE--TRNA LIGASE, MITOCHONDRIAL"/>
    <property type="match status" value="1"/>
</dbReference>
<dbReference type="InterPro" id="IPR041872">
    <property type="entry name" value="Anticodon_Met"/>
</dbReference>
<evidence type="ECO:0000313" key="16">
    <source>
        <dbReference type="EMBL" id="MVQ35962.1"/>
    </source>
</evidence>
<feature type="binding site" evidence="13">
    <location>
        <position position="147"/>
    </location>
    <ligand>
        <name>Zn(2+)</name>
        <dbReference type="ChEBI" id="CHEBI:29105"/>
    </ligand>
</feature>
<dbReference type="Pfam" id="PF01588">
    <property type="entry name" value="tRNA_bind"/>
    <property type="match status" value="1"/>
</dbReference>
<keyword evidence="8 13" id="KW-0067">ATP-binding</keyword>
<dbReference type="Pfam" id="PF19303">
    <property type="entry name" value="Anticodon_3"/>
    <property type="match status" value="1"/>
</dbReference>
<evidence type="ECO:0000256" key="5">
    <source>
        <dbReference type="ARBA" id="ARBA00022555"/>
    </source>
</evidence>
<evidence type="ECO:0000256" key="10">
    <source>
        <dbReference type="ARBA" id="ARBA00022917"/>
    </source>
</evidence>
<dbReference type="SUPFAM" id="SSF50249">
    <property type="entry name" value="Nucleic acid-binding proteins"/>
    <property type="match status" value="1"/>
</dbReference>
<organism evidence="16 17">
    <name type="scientific">Paenibacillus anseongense</name>
    <dbReference type="NCBI Taxonomy" id="2682845"/>
    <lineage>
        <taxon>Bacteria</taxon>
        <taxon>Bacillati</taxon>
        <taxon>Bacillota</taxon>
        <taxon>Bacilli</taxon>
        <taxon>Bacillales</taxon>
        <taxon>Paenibacillaceae</taxon>
        <taxon>Paenibacillus</taxon>
    </lineage>
</organism>
<feature type="short sequence motif" description="'KMSKS' region" evidence="13">
    <location>
        <begin position="300"/>
        <end position="304"/>
    </location>
</feature>
<comment type="subcellular location">
    <subcellularLocation>
        <location evidence="2 13">Cytoplasm</location>
    </subcellularLocation>
</comment>
<comment type="similarity">
    <text evidence="14">Belongs to the class-I aminoacyl-tRNA synthetase family.</text>
</comment>
<dbReference type="PROSITE" id="PS50886">
    <property type="entry name" value="TRBD"/>
    <property type="match status" value="1"/>
</dbReference>
<dbReference type="NCBIfam" id="NF008900">
    <property type="entry name" value="PRK12267.1"/>
    <property type="match status" value="1"/>
</dbReference>
<dbReference type="Pfam" id="PF09334">
    <property type="entry name" value="tRNA-synt_1g"/>
    <property type="match status" value="2"/>
</dbReference>
<dbReference type="InterPro" id="IPR012340">
    <property type="entry name" value="NA-bd_OB-fold"/>
</dbReference>
<accession>A0ABW9U988</accession>
<dbReference type="Gene3D" id="2.40.50.140">
    <property type="entry name" value="Nucleic acid-binding proteins"/>
    <property type="match status" value="1"/>
</dbReference>
<comment type="function">
    <text evidence="1 13">Is required not only for elongation of protein synthesis but also for the initiation of all mRNA translation through initiator tRNA(fMet) aminoacylation.</text>
</comment>
<keyword evidence="5 13" id="KW-0820">tRNA-binding</keyword>
<comment type="caution">
    <text evidence="16">The sequence shown here is derived from an EMBL/GenBank/DDBJ whole genome shotgun (WGS) entry which is preliminary data.</text>
</comment>
<dbReference type="InterPro" id="IPR009080">
    <property type="entry name" value="tRNAsynth_Ia_anticodon-bd"/>
</dbReference>
<reference evidence="16 17" key="1">
    <citation type="submission" date="2019-12" db="EMBL/GenBank/DDBJ databases">
        <authorList>
            <person name="Huq M.A."/>
        </authorList>
    </citation>
    <scope>NUCLEOTIDE SEQUENCE [LARGE SCALE GENOMIC DNA]</scope>
    <source>
        <strain evidence="16 17">MAH-34</strain>
    </source>
</reference>
<dbReference type="InterPro" id="IPR004495">
    <property type="entry name" value="Met-tRNA-synth_bsu_C"/>
</dbReference>
<sequence length="665" mass="74782">MTTKSKTFYITTPIYYPSDKLHIGHAYSTVAGDAMARYKRLRGFDVRYLTGTDEHGQKIERKAQEKGTTPQEFVDGIVAGIKDLWSKLDISYDDFIRTTETRHKDAVGKIFQRLLDQGDIYLGEYEGWYCIPDESFFPQSKLVDGKCPDCGRPVEKMKEQTYFFRMSKYADRLVQYYEENPEFIQPESRKNEMLNNFIKPGLEDLAVSRTTFDWGIKVPGDPKHVIYVWIDALSNYITALGYGSDDTSIFDKYWPADVHLMSKEIVRFHTIYWPIMLMALDLPLPKKVFAHGWLLMKDGKMSKSKGNVVDPVTLIDRYGLDALRYYLMREVPFGADGTFTPESFVERVNHDLANDLGNLLNRTIVMIDKYFAGTIPAYVPGATEFDDNLLETVQTTVAKYEEAMEKMEFSIALSAVWQLISRTNKYIDETQPWSMVKDEAKRETLGSVMYVLAESQRISSVLLRPFMTKTPQLIWQQLGLAAEDLPRLTAWESVQSFGHLPTGTTVQKGDPMFPRLDAPAEVAYIVEAMGGGAANSADEVKETAPAAAASAVPAPEPKEEIGIDDFAKVELRVAQVISAEPVKGADKLLKLQLDLGYEQRQVVSGIAKFYTPEELAGRKVICVTNLKQAKLRGELSQGMILAASHGDQLTLATVPDSMPNGAIVK</sequence>
<dbReference type="RefSeq" id="WP_157319901.1">
    <property type="nucleotide sequence ID" value="NZ_WSEM01000015.1"/>
</dbReference>
<dbReference type="HAMAP" id="MF_01228">
    <property type="entry name" value="Met_tRNA_synth_type2"/>
    <property type="match status" value="1"/>
</dbReference>
<dbReference type="SUPFAM" id="SSF52374">
    <property type="entry name" value="Nucleotidylyl transferase"/>
    <property type="match status" value="1"/>
</dbReference>
<keyword evidence="17" id="KW-1185">Reference proteome</keyword>
<keyword evidence="10 13" id="KW-0648">Protein biosynthesis</keyword>
<dbReference type="InterPro" id="IPR014729">
    <property type="entry name" value="Rossmann-like_a/b/a_fold"/>
</dbReference>
<keyword evidence="11 13" id="KW-0030">Aminoacyl-tRNA synthetase</keyword>
<feature type="domain" description="TRNA-binding" evidence="15">
    <location>
        <begin position="565"/>
        <end position="665"/>
    </location>
</feature>
<dbReference type="InterPro" id="IPR015413">
    <property type="entry name" value="Methionyl/Leucyl_tRNA_Synth"/>
</dbReference>
<dbReference type="InterPro" id="IPR001412">
    <property type="entry name" value="aa-tRNA-synth_I_CS"/>
</dbReference>
<evidence type="ECO:0000256" key="13">
    <source>
        <dbReference type="HAMAP-Rule" id="MF_01228"/>
    </source>
</evidence>
<gene>
    <name evidence="13 16" type="primary">metG</name>
    <name evidence="16" type="ORF">GON05_15185</name>
</gene>
<keyword evidence="4 13" id="KW-0963">Cytoplasm</keyword>
<comment type="catalytic activity">
    <reaction evidence="12 13">
        <text>tRNA(Met) + L-methionine + ATP = L-methionyl-tRNA(Met) + AMP + diphosphate</text>
        <dbReference type="Rhea" id="RHEA:13481"/>
        <dbReference type="Rhea" id="RHEA-COMP:9667"/>
        <dbReference type="Rhea" id="RHEA-COMP:9698"/>
        <dbReference type="ChEBI" id="CHEBI:30616"/>
        <dbReference type="ChEBI" id="CHEBI:33019"/>
        <dbReference type="ChEBI" id="CHEBI:57844"/>
        <dbReference type="ChEBI" id="CHEBI:78442"/>
        <dbReference type="ChEBI" id="CHEBI:78530"/>
        <dbReference type="ChEBI" id="CHEBI:456215"/>
        <dbReference type="EC" id="6.1.1.10"/>
    </reaction>
</comment>
<dbReference type="InterPro" id="IPR002547">
    <property type="entry name" value="tRNA-bd_dom"/>
</dbReference>
<evidence type="ECO:0000256" key="6">
    <source>
        <dbReference type="ARBA" id="ARBA00022598"/>
    </source>
</evidence>
<dbReference type="Gene3D" id="2.170.220.10">
    <property type="match status" value="1"/>
</dbReference>
<dbReference type="CDD" id="cd02800">
    <property type="entry name" value="tRNA_bind_EcMetRS_like"/>
    <property type="match status" value="1"/>
</dbReference>
<dbReference type="EMBL" id="WSEM01000015">
    <property type="protein sequence ID" value="MVQ35962.1"/>
    <property type="molecule type" value="Genomic_DNA"/>
</dbReference>
<dbReference type="GO" id="GO:0004825">
    <property type="term" value="F:methionine-tRNA ligase activity"/>
    <property type="evidence" value="ECO:0007669"/>
    <property type="project" value="UniProtKB-EC"/>
</dbReference>
<dbReference type="InterPro" id="IPR023457">
    <property type="entry name" value="Met-tRNA_synth_2"/>
</dbReference>
<keyword evidence="9 13" id="KW-0694">RNA-binding</keyword>
<dbReference type="PANTHER" id="PTHR43326">
    <property type="entry name" value="METHIONYL-TRNA SYNTHETASE"/>
    <property type="match status" value="1"/>
</dbReference>
<feature type="binding site" evidence="13">
    <location>
        <position position="150"/>
    </location>
    <ligand>
        <name>Zn(2+)</name>
        <dbReference type="ChEBI" id="CHEBI:29105"/>
    </ligand>
</feature>
<keyword evidence="7 13" id="KW-0547">Nucleotide-binding</keyword>
<dbReference type="SUPFAM" id="SSF47323">
    <property type="entry name" value="Anticodon-binding domain of a subclass of class I aminoacyl-tRNA synthetases"/>
    <property type="match status" value="1"/>
</dbReference>
<dbReference type="InterPro" id="IPR033911">
    <property type="entry name" value="MetRS_core"/>
</dbReference>
<evidence type="ECO:0000256" key="3">
    <source>
        <dbReference type="ARBA" id="ARBA00011738"/>
    </source>
</evidence>
<comment type="subunit">
    <text evidence="3 13">Homodimer.</text>
</comment>
<dbReference type="CDD" id="cd07957">
    <property type="entry name" value="Anticodon_Ia_Met"/>
    <property type="match status" value="1"/>
</dbReference>
<evidence type="ECO:0000256" key="7">
    <source>
        <dbReference type="ARBA" id="ARBA00022741"/>
    </source>
</evidence>
<dbReference type="PRINTS" id="PR01041">
    <property type="entry name" value="TRNASYNTHMET"/>
</dbReference>
<dbReference type="NCBIfam" id="TIGR00398">
    <property type="entry name" value="metG"/>
    <property type="match status" value="1"/>
</dbReference>
<dbReference type="Proteomes" id="UP000467637">
    <property type="component" value="Unassembled WGS sequence"/>
</dbReference>
<evidence type="ECO:0000256" key="12">
    <source>
        <dbReference type="ARBA" id="ARBA00047364"/>
    </source>
</evidence>
<feature type="short sequence motif" description="'HIGH' region" evidence="13">
    <location>
        <begin position="15"/>
        <end position="25"/>
    </location>
</feature>
<dbReference type="CDD" id="cd00814">
    <property type="entry name" value="MetRS_core"/>
    <property type="match status" value="1"/>
</dbReference>
<evidence type="ECO:0000256" key="1">
    <source>
        <dbReference type="ARBA" id="ARBA00003314"/>
    </source>
</evidence>
<evidence type="ECO:0000313" key="17">
    <source>
        <dbReference type="Proteomes" id="UP000467637"/>
    </source>
</evidence>
<keyword evidence="6 13" id="KW-0436">Ligase</keyword>
<comment type="caution">
    <text evidence="13">Lacks conserved residue(s) required for the propagation of feature annotation.</text>
</comment>
<feature type="binding site" evidence="13">
    <location>
        <position position="130"/>
    </location>
    <ligand>
        <name>Zn(2+)</name>
        <dbReference type="ChEBI" id="CHEBI:29105"/>
    </ligand>
</feature>
<name>A0ABW9U988_9BACL</name>
<evidence type="ECO:0000256" key="2">
    <source>
        <dbReference type="ARBA" id="ARBA00004496"/>
    </source>
</evidence>
<dbReference type="NCBIfam" id="TIGR00399">
    <property type="entry name" value="metG_C_term"/>
    <property type="match status" value="1"/>
</dbReference>
<dbReference type="Gene3D" id="1.10.730.10">
    <property type="entry name" value="Isoleucyl-tRNA Synthetase, Domain 1"/>
    <property type="match status" value="1"/>
</dbReference>
<proteinExistence type="inferred from homology"/>
<dbReference type="Gene3D" id="3.40.50.620">
    <property type="entry name" value="HUPs"/>
    <property type="match status" value="1"/>
</dbReference>
<dbReference type="InterPro" id="IPR014758">
    <property type="entry name" value="Met-tRNA_synth"/>
</dbReference>
<evidence type="ECO:0000256" key="8">
    <source>
        <dbReference type="ARBA" id="ARBA00022840"/>
    </source>
</evidence>
<evidence type="ECO:0000256" key="14">
    <source>
        <dbReference type="RuleBase" id="RU363039"/>
    </source>
</evidence>
<protein>
    <recommendedName>
        <fullName evidence="13">Methionine--tRNA ligase</fullName>
        <ecNumber evidence="13">6.1.1.10</ecNumber>
    </recommendedName>
    <alternativeName>
        <fullName evidence="13">Methionyl-tRNA synthetase</fullName>
        <shortName evidence="13">MetRS</shortName>
    </alternativeName>
</protein>
<evidence type="ECO:0000256" key="9">
    <source>
        <dbReference type="ARBA" id="ARBA00022884"/>
    </source>
</evidence>
<evidence type="ECO:0000256" key="11">
    <source>
        <dbReference type="ARBA" id="ARBA00023146"/>
    </source>
</evidence>
<dbReference type="EC" id="6.1.1.10" evidence="13"/>
<evidence type="ECO:0000259" key="15">
    <source>
        <dbReference type="PROSITE" id="PS50886"/>
    </source>
</evidence>
<dbReference type="PROSITE" id="PS00178">
    <property type="entry name" value="AA_TRNA_LIGASE_I"/>
    <property type="match status" value="1"/>
</dbReference>
<evidence type="ECO:0000256" key="4">
    <source>
        <dbReference type="ARBA" id="ARBA00022490"/>
    </source>
</evidence>